<dbReference type="OrthoDB" id="5377001at2"/>
<dbReference type="PANTHER" id="PTHR12126:SF11">
    <property type="entry name" value="NADH DEHYDROGENASE [UBIQUINONE] 1 ALPHA SUBCOMPLEX SUBUNIT 9, MITOCHONDRIAL"/>
    <property type="match status" value="1"/>
</dbReference>
<dbReference type="InterPro" id="IPR025695">
    <property type="entry name" value="DoxX-like"/>
</dbReference>
<protein>
    <recommendedName>
        <fullName evidence="2">NAD-dependent epimerase/dehydratase domain-containing protein</fullName>
    </recommendedName>
</protein>
<dbReference type="GO" id="GO:0044877">
    <property type="term" value="F:protein-containing complex binding"/>
    <property type="evidence" value="ECO:0007669"/>
    <property type="project" value="TreeGrafter"/>
</dbReference>
<dbReference type="InterPro" id="IPR036291">
    <property type="entry name" value="NAD(P)-bd_dom_sf"/>
</dbReference>
<dbReference type="InterPro" id="IPR051207">
    <property type="entry name" value="ComplexI_NDUFA9_subunit"/>
</dbReference>
<evidence type="ECO:0000256" key="1">
    <source>
        <dbReference type="SAM" id="Phobius"/>
    </source>
</evidence>
<dbReference type="Proteomes" id="UP000245137">
    <property type="component" value="Unassembled WGS sequence"/>
</dbReference>
<feature type="transmembrane region" description="Helical" evidence="1">
    <location>
        <begin position="366"/>
        <end position="383"/>
    </location>
</feature>
<feature type="transmembrane region" description="Helical" evidence="1">
    <location>
        <begin position="302"/>
        <end position="323"/>
    </location>
</feature>
<keyword evidence="4" id="KW-1185">Reference proteome</keyword>
<name>A0A2U1SM26_METSR</name>
<proteinExistence type="predicted"/>
<dbReference type="AlphaFoldDB" id="A0A2U1SM26"/>
<organism evidence="3 4">
    <name type="scientific">Methylosinus sporium</name>
    <dbReference type="NCBI Taxonomy" id="428"/>
    <lineage>
        <taxon>Bacteria</taxon>
        <taxon>Pseudomonadati</taxon>
        <taxon>Pseudomonadota</taxon>
        <taxon>Alphaproteobacteria</taxon>
        <taxon>Hyphomicrobiales</taxon>
        <taxon>Methylocystaceae</taxon>
        <taxon>Methylosinus</taxon>
    </lineage>
</organism>
<accession>A0A2U1SM26</accession>
<dbReference type="SUPFAM" id="SSF51735">
    <property type="entry name" value="NAD(P)-binding Rossmann-fold domains"/>
    <property type="match status" value="1"/>
</dbReference>
<reference evidence="3 4" key="1">
    <citation type="journal article" date="2018" name="Appl. Microbiol. Biotechnol.">
        <title>Co-cultivation of the strictly anaerobic methanogen Methanosarcina barkeri with aerobic methanotrophs in an oxygen-limited membrane bioreactor.</title>
        <authorList>
            <person name="In 't Zandt M.H."/>
            <person name="van den Bosch T.J.M."/>
            <person name="Rijkers R."/>
            <person name="van Kessel M.A.H.J."/>
            <person name="Jetten M.S.M."/>
            <person name="Welte C.U."/>
        </authorList>
    </citation>
    <scope>NUCLEOTIDE SEQUENCE [LARGE SCALE GENOMIC DNA]</scope>
    <source>
        <strain evidence="3 4">DSM 17706</strain>
    </source>
</reference>
<gene>
    <name evidence="3" type="ORF">C5689_17030</name>
</gene>
<evidence type="ECO:0000313" key="3">
    <source>
        <dbReference type="EMBL" id="PWB92667.1"/>
    </source>
</evidence>
<sequence>MARILIIGGSGFIGRHIAGRLRDRGYKVVAASRREVDLARDSEARLRDKVASFEIVVNCAGLVRDDGANSMAAVHAEGACNLFRACLAADVARLIHVSALGVENDGETLYQRSKAVAEERLAALDPEGARLDWRILRPSLVVGRGGPSTRWLLAAAVLPWLPSFGDGAWRFQPVHVGDLAEVAARIAEGAPSPRRLDVVGPEPMTTDALLALLREWLGLKPTRFFHVPYRLFLLAASIGGRVSTGPLNREVIKLLSRGNVADCTPMTAALGRPPRAIRDALALEPAYEVDRRAARLFLLPPVLRWCLGLLWVATGLLSFGLYPQEKSYALLAEIGVHGALADFALYGGAAVDLLLGVLLLLRWRPALVGAAQLSTMLAFTIIATRLPPEYWLHPFAPLLKNLPIAAAILVMIALES</sequence>
<dbReference type="PANTHER" id="PTHR12126">
    <property type="entry name" value="NADH-UBIQUINONE OXIDOREDUCTASE 39 KDA SUBUNIT-RELATED"/>
    <property type="match status" value="1"/>
</dbReference>
<keyword evidence="1" id="KW-1133">Transmembrane helix</keyword>
<dbReference type="EMBL" id="PUIV01000040">
    <property type="protein sequence ID" value="PWB92667.1"/>
    <property type="molecule type" value="Genomic_DNA"/>
</dbReference>
<dbReference type="Gene3D" id="3.40.50.720">
    <property type="entry name" value="NAD(P)-binding Rossmann-like Domain"/>
    <property type="match status" value="1"/>
</dbReference>
<keyword evidence="1" id="KW-0472">Membrane</keyword>
<feature type="transmembrane region" description="Helical" evidence="1">
    <location>
        <begin position="343"/>
        <end position="361"/>
    </location>
</feature>
<dbReference type="InterPro" id="IPR001509">
    <property type="entry name" value="Epimerase_deHydtase"/>
</dbReference>
<feature type="transmembrane region" description="Helical" evidence="1">
    <location>
        <begin position="395"/>
        <end position="414"/>
    </location>
</feature>
<feature type="domain" description="NAD-dependent epimerase/dehydratase" evidence="2">
    <location>
        <begin position="4"/>
        <end position="189"/>
    </location>
</feature>
<keyword evidence="1" id="KW-0812">Transmembrane</keyword>
<evidence type="ECO:0000313" key="4">
    <source>
        <dbReference type="Proteomes" id="UP000245137"/>
    </source>
</evidence>
<dbReference type="RefSeq" id="WP_108918436.1">
    <property type="nucleotide sequence ID" value="NZ_BGJY01000004.1"/>
</dbReference>
<dbReference type="Pfam" id="PF01370">
    <property type="entry name" value="Epimerase"/>
    <property type="match status" value="1"/>
</dbReference>
<comment type="caution">
    <text evidence="3">The sequence shown here is derived from an EMBL/GenBank/DDBJ whole genome shotgun (WGS) entry which is preliminary data.</text>
</comment>
<dbReference type="Pfam" id="PF13781">
    <property type="entry name" value="DoxX_3"/>
    <property type="match status" value="1"/>
</dbReference>
<evidence type="ECO:0000259" key="2">
    <source>
        <dbReference type="Pfam" id="PF01370"/>
    </source>
</evidence>
<dbReference type="CDD" id="cd05271">
    <property type="entry name" value="NDUFA9_like_SDR_a"/>
    <property type="match status" value="1"/>
</dbReference>